<dbReference type="Proteomes" id="UP000517916">
    <property type="component" value="Unassembled WGS sequence"/>
</dbReference>
<reference evidence="1 2" key="1">
    <citation type="submission" date="2020-08" db="EMBL/GenBank/DDBJ databases">
        <title>Genomic Encyclopedia of Archaeal and Bacterial Type Strains, Phase II (KMG-II): from individual species to whole genera.</title>
        <authorList>
            <person name="Goeker M."/>
        </authorList>
    </citation>
    <scope>NUCLEOTIDE SEQUENCE [LARGE SCALE GENOMIC DNA]</scope>
    <source>
        <strain evidence="1 2">DSM 43850</strain>
    </source>
</reference>
<dbReference type="EMBL" id="JACJID010000003">
    <property type="protein sequence ID" value="MBA8927542.1"/>
    <property type="molecule type" value="Genomic_DNA"/>
</dbReference>
<dbReference type="RefSeq" id="WP_025355303.1">
    <property type="nucleotide sequence ID" value="NZ_BAAABQ010000056.1"/>
</dbReference>
<protein>
    <submittedName>
        <fullName evidence="1">Uncharacterized protein</fullName>
    </submittedName>
</protein>
<comment type="caution">
    <text evidence="1">The sequence shown here is derived from an EMBL/GenBank/DDBJ whole genome shotgun (WGS) entry which is preliminary data.</text>
</comment>
<organism evidence="1 2">
    <name type="scientific">Kutzneria viridogrisea</name>
    <dbReference type="NCBI Taxonomy" id="47990"/>
    <lineage>
        <taxon>Bacteria</taxon>
        <taxon>Bacillati</taxon>
        <taxon>Actinomycetota</taxon>
        <taxon>Actinomycetes</taxon>
        <taxon>Pseudonocardiales</taxon>
        <taxon>Pseudonocardiaceae</taxon>
        <taxon>Kutzneria</taxon>
    </lineage>
</organism>
<evidence type="ECO:0000313" key="1">
    <source>
        <dbReference type="EMBL" id="MBA8927542.1"/>
    </source>
</evidence>
<keyword evidence="2" id="KW-1185">Reference proteome</keyword>
<evidence type="ECO:0000313" key="2">
    <source>
        <dbReference type="Proteomes" id="UP000517916"/>
    </source>
</evidence>
<sequence>MRGLWRRLTGAAELPEGFTGELDAEEHVLAVGGELVATTAGLWLPGLGRVGWHLISKATWGNGVLTVVVAEQTGQAGQAVLLTDQSPRRYPLERPGRLPEAVHRKVTGSITARHRHELPGGAAWFVQRRVPGRDGVVLQVRADPGTDAQAVAELAARVSAKLPLS</sequence>
<name>A0ABR6BKX0_9PSEU</name>
<gene>
    <name evidence="1" type="ORF">BC739_004748</name>
</gene>
<accession>A0ABR6BKX0</accession>
<proteinExistence type="predicted"/>